<evidence type="ECO:0000256" key="2">
    <source>
        <dbReference type="ARBA" id="ARBA00004414"/>
    </source>
</evidence>
<dbReference type="GO" id="GO:0005634">
    <property type="term" value="C:nucleus"/>
    <property type="evidence" value="ECO:0007669"/>
    <property type="project" value="TreeGrafter"/>
</dbReference>
<evidence type="ECO:0000313" key="10">
    <source>
        <dbReference type="Proteomes" id="UP000504630"/>
    </source>
</evidence>
<dbReference type="KEGG" id="cgob:115011355"/>
<evidence type="ECO:0000256" key="3">
    <source>
        <dbReference type="ARBA" id="ARBA00004630"/>
    </source>
</evidence>
<dbReference type="InterPro" id="IPR037519">
    <property type="entry name" value="LITAF_fam"/>
</dbReference>
<dbReference type="SMART" id="SM00714">
    <property type="entry name" value="LITAF"/>
    <property type="match status" value="1"/>
</dbReference>
<reference evidence="11" key="1">
    <citation type="submission" date="2025-08" db="UniProtKB">
        <authorList>
            <consortium name="RefSeq"/>
        </authorList>
    </citation>
    <scope>IDENTIFICATION</scope>
</reference>
<proteinExistence type="inferred from homology"/>
<keyword evidence="5" id="KW-0479">Metal-binding</keyword>
<feature type="transmembrane region" description="Helical" evidence="8">
    <location>
        <begin position="101"/>
        <end position="124"/>
    </location>
</feature>
<protein>
    <submittedName>
        <fullName evidence="11">Lipopolysaccharide-induced tumor necrosis factor-alpha factor homolog</fullName>
    </submittedName>
</protein>
<dbReference type="Proteomes" id="UP000504630">
    <property type="component" value="Chromosome 1"/>
</dbReference>
<feature type="domain" description="LITAF" evidence="9">
    <location>
        <begin position="62"/>
        <end position="146"/>
    </location>
</feature>
<accession>A0A6J2Q3Q7</accession>
<dbReference type="GO" id="GO:0098560">
    <property type="term" value="C:cytoplasmic side of late endosome membrane"/>
    <property type="evidence" value="ECO:0007669"/>
    <property type="project" value="TreeGrafter"/>
</dbReference>
<dbReference type="GO" id="GO:0008270">
    <property type="term" value="F:zinc ion binding"/>
    <property type="evidence" value="ECO:0007669"/>
    <property type="project" value="TreeGrafter"/>
</dbReference>
<keyword evidence="8" id="KW-1133">Transmembrane helix</keyword>
<evidence type="ECO:0000256" key="5">
    <source>
        <dbReference type="ARBA" id="ARBA00022723"/>
    </source>
</evidence>
<organism evidence="10 11">
    <name type="scientific">Cottoperca gobio</name>
    <name type="common">Frogmouth</name>
    <name type="synonym">Aphritis gobio</name>
    <dbReference type="NCBI Taxonomy" id="56716"/>
    <lineage>
        <taxon>Eukaryota</taxon>
        <taxon>Metazoa</taxon>
        <taxon>Chordata</taxon>
        <taxon>Craniata</taxon>
        <taxon>Vertebrata</taxon>
        <taxon>Euteleostomi</taxon>
        <taxon>Actinopterygii</taxon>
        <taxon>Neopterygii</taxon>
        <taxon>Teleostei</taxon>
        <taxon>Neoteleostei</taxon>
        <taxon>Acanthomorphata</taxon>
        <taxon>Eupercaria</taxon>
        <taxon>Perciformes</taxon>
        <taxon>Notothenioidei</taxon>
        <taxon>Bovichtidae</taxon>
        <taxon>Cottoperca</taxon>
    </lineage>
</organism>
<evidence type="ECO:0000259" key="9">
    <source>
        <dbReference type="PROSITE" id="PS51837"/>
    </source>
</evidence>
<comment type="subcellular location">
    <subcellularLocation>
        <location evidence="1">Endosome membrane</location>
        <topology evidence="1">Peripheral membrane protein</topology>
        <orientation evidence="1">Cytoplasmic side</orientation>
    </subcellularLocation>
    <subcellularLocation>
        <location evidence="2">Late endosome membrane</location>
    </subcellularLocation>
    <subcellularLocation>
        <location evidence="3">Lysosome membrane</location>
        <topology evidence="3">Peripheral membrane protein</topology>
        <orientation evidence="3">Cytoplasmic side</orientation>
    </subcellularLocation>
</comment>
<keyword evidence="7 8" id="KW-0472">Membrane</keyword>
<dbReference type="InParanoid" id="A0A6J2Q3Q7"/>
<dbReference type="PROSITE" id="PS51837">
    <property type="entry name" value="LITAF"/>
    <property type="match status" value="1"/>
</dbReference>
<evidence type="ECO:0000256" key="6">
    <source>
        <dbReference type="ARBA" id="ARBA00022833"/>
    </source>
</evidence>
<dbReference type="RefSeq" id="XP_029292351.1">
    <property type="nucleotide sequence ID" value="XM_029436491.1"/>
</dbReference>
<gene>
    <name evidence="11" type="primary">LOC115011355</name>
</gene>
<dbReference type="GeneID" id="115011355"/>
<dbReference type="PANTHER" id="PTHR23292:SF28">
    <property type="entry name" value="LIPOPOLYSACCHARIDE-INDUCED TUMOR NECROSIS FACTOR-ALPHA FACTOR-LIKE"/>
    <property type="match status" value="1"/>
</dbReference>
<evidence type="ECO:0000313" key="11">
    <source>
        <dbReference type="RefSeq" id="XP_029292351.1"/>
    </source>
</evidence>
<keyword evidence="6" id="KW-0862">Zinc</keyword>
<dbReference type="PANTHER" id="PTHR23292">
    <property type="entry name" value="LIPOPOLYSACCHARIDE-INDUCED TUMOR NECROSIS FACTOR-ALPHA FACTOR"/>
    <property type="match status" value="1"/>
</dbReference>
<name>A0A6J2Q3Q7_COTGO</name>
<evidence type="ECO:0000256" key="8">
    <source>
        <dbReference type="SAM" id="Phobius"/>
    </source>
</evidence>
<dbReference type="InterPro" id="IPR006629">
    <property type="entry name" value="LITAF"/>
</dbReference>
<evidence type="ECO:0000256" key="7">
    <source>
        <dbReference type="ARBA" id="ARBA00023136"/>
    </source>
</evidence>
<evidence type="ECO:0000256" key="4">
    <source>
        <dbReference type="ARBA" id="ARBA00005975"/>
    </source>
</evidence>
<dbReference type="GO" id="GO:0098574">
    <property type="term" value="C:cytoplasmic side of lysosomal membrane"/>
    <property type="evidence" value="ECO:0007669"/>
    <property type="project" value="TreeGrafter"/>
</dbReference>
<dbReference type="Pfam" id="PF10601">
    <property type="entry name" value="zf-LITAF-like"/>
    <property type="match status" value="1"/>
</dbReference>
<dbReference type="OrthoDB" id="4713066at2759"/>
<keyword evidence="8" id="KW-0812">Transmembrane</keyword>
<keyword evidence="10" id="KW-1185">Reference proteome</keyword>
<sequence length="150" mass="17269">MENKTKEDETFTKPPQCFVPDESETVKNVRIYHVHSPFSPPPPSSSLTHSPLAVSPAPTFTPKLRFVNYETRLYRLPALTNCPACKTQVTTQVTYQVGWHAWFMCLVFVICGLVLGCCLIPFFVKYFKDAYHTCPRCQRVLHIHRRTCCE</sequence>
<dbReference type="AlphaFoldDB" id="A0A6J2Q3Q7"/>
<comment type="similarity">
    <text evidence="4">Belongs to the CDIP1/LITAF family.</text>
</comment>
<evidence type="ECO:0000256" key="1">
    <source>
        <dbReference type="ARBA" id="ARBA00004125"/>
    </source>
</evidence>